<gene>
    <name evidence="7" type="ORF">APZ42_023839</name>
</gene>
<dbReference type="PANTHER" id="PTHR15239:SF6">
    <property type="entry name" value="RIBOSOME QUALITY CONTROL COMPLEX SUBUNIT NEMF"/>
    <property type="match status" value="1"/>
</dbReference>
<comment type="similarity">
    <text evidence="3">Belongs to the NEMF family.</text>
</comment>
<evidence type="ECO:0000313" key="8">
    <source>
        <dbReference type="Proteomes" id="UP000076858"/>
    </source>
</evidence>
<comment type="subcellular location">
    <subcellularLocation>
        <location evidence="2">Cytoplasm</location>
    </subcellularLocation>
    <subcellularLocation>
        <location evidence="1">Nucleus</location>
    </subcellularLocation>
</comment>
<dbReference type="GO" id="GO:1990116">
    <property type="term" value="P:ribosome-associated ubiquitin-dependent protein catabolic process"/>
    <property type="evidence" value="ECO:0007669"/>
    <property type="project" value="TreeGrafter"/>
</dbReference>
<dbReference type="Proteomes" id="UP000076858">
    <property type="component" value="Unassembled WGS sequence"/>
</dbReference>
<name>A0A164U6G0_9CRUS</name>
<evidence type="ECO:0000256" key="1">
    <source>
        <dbReference type="ARBA" id="ARBA00004123"/>
    </source>
</evidence>
<comment type="caution">
    <text evidence="7">The sequence shown here is derived from an EMBL/GenBank/DDBJ whole genome shotgun (WGS) entry which is preliminary data.</text>
</comment>
<reference evidence="7 8" key="1">
    <citation type="submission" date="2016-03" db="EMBL/GenBank/DDBJ databases">
        <title>EvidentialGene: Evidence-directed Construction of Genes on Genomes.</title>
        <authorList>
            <person name="Gilbert D.G."/>
            <person name="Choi J.-H."/>
            <person name="Mockaitis K."/>
            <person name="Colbourne J."/>
            <person name="Pfrender M."/>
        </authorList>
    </citation>
    <scope>NUCLEOTIDE SEQUENCE [LARGE SCALE GENOMIC DNA]</scope>
    <source>
        <strain evidence="7 8">Xinb3</strain>
        <tissue evidence="7">Complete organism</tissue>
    </source>
</reference>
<evidence type="ECO:0000256" key="4">
    <source>
        <dbReference type="ARBA" id="ARBA00022490"/>
    </source>
</evidence>
<dbReference type="GO" id="GO:0000049">
    <property type="term" value="F:tRNA binding"/>
    <property type="evidence" value="ECO:0007669"/>
    <property type="project" value="TreeGrafter"/>
</dbReference>
<evidence type="ECO:0000256" key="3">
    <source>
        <dbReference type="ARBA" id="ARBA00008318"/>
    </source>
</evidence>
<keyword evidence="5" id="KW-0175">Coiled coil</keyword>
<evidence type="ECO:0000256" key="2">
    <source>
        <dbReference type="ARBA" id="ARBA00004496"/>
    </source>
</evidence>
<protein>
    <submittedName>
        <fullName evidence="7">Serologically defined colon cancer antigen 1</fullName>
    </submittedName>
</protein>
<organism evidence="7 8">
    <name type="scientific">Daphnia magna</name>
    <dbReference type="NCBI Taxonomy" id="35525"/>
    <lineage>
        <taxon>Eukaryota</taxon>
        <taxon>Metazoa</taxon>
        <taxon>Ecdysozoa</taxon>
        <taxon>Arthropoda</taxon>
        <taxon>Crustacea</taxon>
        <taxon>Branchiopoda</taxon>
        <taxon>Diplostraca</taxon>
        <taxon>Cladocera</taxon>
        <taxon>Anomopoda</taxon>
        <taxon>Daphniidae</taxon>
        <taxon>Daphnia</taxon>
    </lineage>
</organism>
<evidence type="ECO:0000256" key="6">
    <source>
        <dbReference type="ARBA" id="ARBA00023242"/>
    </source>
</evidence>
<proteinExistence type="inferred from homology"/>
<dbReference type="GO" id="GO:1990112">
    <property type="term" value="C:RQC complex"/>
    <property type="evidence" value="ECO:0007669"/>
    <property type="project" value="TreeGrafter"/>
</dbReference>
<accession>A0A164U6G0</accession>
<dbReference type="GO" id="GO:0072344">
    <property type="term" value="P:rescue of stalled ribosome"/>
    <property type="evidence" value="ECO:0007669"/>
    <property type="project" value="TreeGrafter"/>
</dbReference>
<evidence type="ECO:0000313" key="7">
    <source>
        <dbReference type="EMBL" id="KZS11102.1"/>
    </source>
</evidence>
<keyword evidence="6" id="KW-0539">Nucleus</keyword>
<dbReference type="EMBL" id="LRGB01001581">
    <property type="protein sequence ID" value="KZS11102.1"/>
    <property type="molecule type" value="Genomic_DNA"/>
</dbReference>
<dbReference type="InterPro" id="IPR051608">
    <property type="entry name" value="RQC_Subunit_NEMF"/>
</dbReference>
<evidence type="ECO:0000256" key="5">
    <source>
        <dbReference type="ARBA" id="ARBA00023054"/>
    </source>
</evidence>
<dbReference type="GO" id="GO:0005634">
    <property type="term" value="C:nucleus"/>
    <property type="evidence" value="ECO:0007669"/>
    <property type="project" value="UniProtKB-SubCell"/>
</dbReference>
<dbReference type="OrthoDB" id="207084at2759"/>
<dbReference type="Pfam" id="PF05833">
    <property type="entry name" value="NFACT_N"/>
    <property type="match status" value="1"/>
</dbReference>
<dbReference type="Gene3D" id="2.30.310.10">
    <property type="entry name" value="ibrinogen binding protein from staphylococcus aureus domain"/>
    <property type="match status" value="1"/>
</dbReference>
<dbReference type="STRING" id="35525.A0A164U6G0"/>
<dbReference type="GO" id="GO:0043023">
    <property type="term" value="F:ribosomal large subunit binding"/>
    <property type="evidence" value="ECO:0007669"/>
    <property type="project" value="TreeGrafter"/>
</dbReference>
<sequence>MKVRFTTIDIVAALAEINLRLVGMRVNQIYDVDHKTYLIRLHRSEEKAVLLFESGIRIHTTDFQWPKNPAPSGFSMKLRKHLNNKRLEKALQVGQDRIIDLQFGTGEAAYHVIIELYDRGNIVLCDYEFLVKEKYPMEGTAVEDCITNTEVLQSWLVSAKPGDNLKKILVPKTCYGPALIEHVLLEFGFPSNSRIGTQFDVTRDLPKLHLALKSADTIMQNIGNISKV</sequence>
<keyword evidence="4" id="KW-0963">Cytoplasm</keyword>
<keyword evidence="8" id="KW-1185">Reference proteome</keyword>
<dbReference type="FunFam" id="2.30.310.10:FF:000001">
    <property type="entry name" value="Nuclear export mediator factor Nemf"/>
    <property type="match status" value="1"/>
</dbReference>
<dbReference type="PANTHER" id="PTHR15239">
    <property type="entry name" value="NUCLEAR EXPORT MEDIATOR FACTOR NEMF"/>
    <property type="match status" value="1"/>
</dbReference>
<dbReference type="AlphaFoldDB" id="A0A164U6G0"/>
<dbReference type="GO" id="GO:0005737">
    <property type="term" value="C:cytoplasm"/>
    <property type="evidence" value="ECO:0007669"/>
    <property type="project" value="UniProtKB-SubCell"/>
</dbReference>